<accession>A0A9J6CNT7</accession>
<evidence type="ECO:0000313" key="2">
    <source>
        <dbReference type="EMBL" id="KAG5683299.1"/>
    </source>
</evidence>
<evidence type="ECO:0000313" key="3">
    <source>
        <dbReference type="Proteomes" id="UP001107558"/>
    </source>
</evidence>
<name>A0A9J6CNT7_POLVA</name>
<organism evidence="2 3">
    <name type="scientific">Polypedilum vanderplanki</name>
    <name type="common">Sleeping chironomid midge</name>
    <dbReference type="NCBI Taxonomy" id="319348"/>
    <lineage>
        <taxon>Eukaryota</taxon>
        <taxon>Metazoa</taxon>
        <taxon>Ecdysozoa</taxon>
        <taxon>Arthropoda</taxon>
        <taxon>Hexapoda</taxon>
        <taxon>Insecta</taxon>
        <taxon>Pterygota</taxon>
        <taxon>Neoptera</taxon>
        <taxon>Endopterygota</taxon>
        <taxon>Diptera</taxon>
        <taxon>Nematocera</taxon>
        <taxon>Chironomoidea</taxon>
        <taxon>Chironomidae</taxon>
        <taxon>Chironominae</taxon>
        <taxon>Polypedilum</taxon>
        <taxon>Polypedilum</taxon>
    </lineage>
</organism>
<reference evidence="2" key="1">
    <citation type="submission" date="2021-03" db="EMBL/GenBank/DDBJ databases">
        <title>Chromosome level genome of the anhydrobiotic midge Polypedilum vanderplanki.</title>
        <authorList>
            <person name="Yoshida Y."/>
            <person name="Kikawada T."/>
            <person name="Gusev O."/>
        </authorList>
    </citation>
    <scope>NUCLEOTIDE SEQUENCE</scope>
    <source>
        <strain evidence="2">NIAS01</strain>
        <tissue evidence="2">Whole body or cell culture</tissue>
    </source>
</reference>
<protein>
    <submittedName>
        <fullName evidence="2">Uncharacterized protein</fullName>
    </submittedName>
</protein>
<dbReference type="EMBL" id="JADBJN010000001">
    <property type="protein sequence ID" value="KAG5683299.1"/>
    <property type="molecule type" value="Genomic_DNA"/>
</dbReference>
<evidence type="ECO:0000256" key="1">
    <source>
        <dbReference type="SAM" id="MobiDB-lite"/>
    </source>
</evidence>
<dbReference type="AlphaFoldDB" id="A0A9J6CNT7"/>
<feature type="region of interest" description="Disordered" evidence="1">
    <location>
        <begin position="42"/>
        <end position="75"/>
    </location>
</feature>
<gene>
    <name evidence="2" type="ORF">PVAND_012586</name>
</gene>
<proteinExistence type="predicted"/>
<feature type="compositionally biased region" description="Acidic residues" evidence="1">
    <location>
        <begin position="48"/>
        <end position="69"/>
    </location>
</feature>
<keyword evidence="3" id="KW-1185">Reference proteome</keyword>
<dbReference type="OrthoDB" id="10540497at2759"/>
<comment type="caution">
    <text evidence="2">The sequence shown here is derived from an EMBL/GenBank/DDBJ whole genome shotgun (WGS) entry which is preliminary data.</text>
</comment>
<dbReference type="Proteomes" id="UP001107558">
    <property type="component" value="Chromosome 1"/>
</dbReference>
<sequence length="100" mass="11395">MKTSSTHSYCCDDDNEILNIDANKNESYMIDGGDSFCRKRIAIPSVSDNEDDEGDEDEDDDMSENEYESDNERRLQQYHLKRIGMGVRECDAMLEAVASV</sequence>